<keyword evidence="13" id="KW-1185">Reference proteome</keyword>
<dbReference type="PRINTS" id="PR00344">
    <property type="entry name" value="BCTRLSENSOR"/>
</dbReference>
<organism evidence="12 13">
    <name type="scientific">Ketogulonicigenium vulgare (strain WSH-001)</name>
    <dbReference type="NCBI Taxonomy" id="759362"/>
    <lineage>
        <taxon>Bacteria</taxon>
        <taxon>Pseudomonadati</taxon>
        <taxon>Pseudomonadota</taxon>
        <taxon>Alphaproteobacteria</taxon>
        <taxon>Rhodobacterales</taxon>
        <taxon>Roseobacteraceae</taxon>
        <taxon>Ketogulonicigenium</taxon>
    </lineage>
</organism>
<keyword evidence="5" id="KW-0808">Transferase</keyword>
<keyword evidence="7 12" id="KW-0418">Kinase</keyword>
<accession>F9YB74</accession>
<proteinExistence type="predicted"/>
<evidence type="ECO:0000256" key="5">
    <source>
        <dbReference type="ARBA" id="ARBA00022679"/>
    </source>
</evidence>
<protein>
    <recommendedName>
        <fullName evidence="3">histidine kinase</fullName>
        <ecNumber evidence="3">2.7.13.3</ecNumber>
    </recommendedName>
</protein>
<dbReference type="AlphaFoldDB" id="F9YB74"/>
<evidence type="ECO:0000256" key="1">
    <source>
        <dbReference type="ARBA" id="ARBA00000085"/>
    </source>
</evidence>
<evidence type="ECO:0000256" key="9">
    <source>
        <dbReference type="ARBA" id="ARBA00023136"/>
    </source>
</evidence>
<dbReference type="GO" id="GO:0005886">
    <property type="term" value="C:plasma membrane"/>
    <property type="evidence" value="ECO:0007669"/>
    <property type="project" value="TreeGrafter"/>
</dbReference>
<evidence type="ECO:0000259" key="11">
    <source>
        <dbReference type="PROSITE" id="PS50109"/>
    </source>
</evidence>
<evidence type="ECO:0000313" key="13">
    <source>
        <dbReference type="Proteomes" id="UP000000692"/>
    </source>
</evidence>
<keyword evidence="9 10" id="KW-0472">Membrane</keyword>
<geneLocation type="plasmid" evidence="13">
    <name>pKVU_100</name>
</geneLocation>
<dbReference type="HOGENOM" id="CLU_000445_42_3_5"/>
<evidence type="ECO:0000313" key="12">
    <source>
        <dbReference type="EMBL" id="AEM42626.1"/>
    </source>
</evidence>
<dbReference type="InterPro" id="IPR036890">
    <property type="entry name" value="HATPase_C_sf"/>
</dbReference>
<dbReference type="SMART" id="SM00387">
    <property type="entry name" value="HATPase_c"/>
    <property type="match status" value="1"/>
</dbReference>
<dbReference type="EMBL" id="CP002019">
    <property type="protein sequence ID" value="AEM42626.1"/>
    <property type="molecule type" value="Genomic_DNA"/>
</dbReference>
<dbReference type="SUPFAM" id="SSF55874">
    <property type="entry name" value="ATPase domain of HSP90 chaperone/DNA topoisomerase II/histidine kinase"/>
    <property type="match status" value="1"/>
</dbReference>
<keyword evidence="8 10" id="KW-1133">Transmembrane helix</keyword>
<evidence type="ECO:0000256" key="3">
    <source>
        <dbReference type="ARBA" id="ARBA00012438"/>
    </source>
</evidence>
<dbReference type="InterPro" id="IPR005467">
    <property type="entry name" value="His_kinase_dom"/>
</dbReference>
<dbReference type="Gene3D" id="1.10.287.130">
    <property type="match status" value="1"/>
</dbReference>
<keyword evidence="4" id="KW-0597">Phosphoprotein</keyword>
<dbReference type="Pfam" id="PF02518">
    <property type="entry name" value="HATPase_c"/>
    <property type="match status" value="1"/>
</dbReference>
<dbReference type="InterPro" id="IPR036097">
    <property type="entry name" value="HisK_dim/P_sf"/>
</dbReference>
<reference evidence="12 13" key="1">
    <citation type="journal article" date="2011" name="J. Bacteriol.">
        <title>Complete genome sequence of the industrial strain Ketogulonicigenium vulgare WSH-001.</title>
        <authorList>
            <person name="Liu L."/>
            <person name="Li Y."/>
            <person name="Zhang J."/>
            <person name="Zhou Z."/>
            <person name="Liu J."/>
            <person name="Li X."/>
            <person name="Zhou J."/>
            <person name="Du G."/>
            <person name="Wang L."/>
            <person name="Chen J."/>
        </authorList>
    </citation>
    <scope>NUCLEOTIDE SEQUENCE [LARGE SCALE GENOMIC DNA]</scope>
    <source>
        <strain evidence="12 13">WSH-001</strain>
        <plasmid evidence="13">pKVU_100</plasmid>
    </source>
</reference>
<evidence type="ECO:0000256" key="6">
    <source>
        <dbReference type="ARBA" id="ARBA00022692"/>
    </source>
</evidence>
<dbReference type="OrthoDB" id="9804645at2"/>
<dbReference type="KEGG" id="kvl:KVU_PA0209"/>
<keyword evidence="6 10" id="KW-0812">Transmembrane</keyword>
<dbReference type="InterPro" id="IPR003594">
    <property type="entry name" value="HATPase_dom"/>
</dbReference>
<keyword evidence="12" id="KW-0614">Plasmid</keyword>
<dbReference type="GO" id="GO:0000155">
    <property type="term" value="F:phosphorelay sensor kinase activity"/>
    <property type="evidence" value="ECO:0007669"/>
    <property type="project" value="InterPro"/>
</dbReference>
<dbReference type="Proteomes" id="UP000000692">
    <property type="component" value="Plasmid 1"/>
</dbReference>
<feature type="transmembrane region" description="Helical" evidence="10">
    <location>
        <begin position="163"/>
        <end position="186"/>
    </location>
</feature>
<evidence type="ECO:0000256" key="10">
    <source>
        <dbReference type="SAM" id="Phobius"/>
    </source>
</evidence>
<sequence>MRAISLGLRLALLGLVCITLALGVAFVGLSSLFNSHVERRAEAELTVHFDQLLGGLTVAGAGVTAGAPLSDPRFQRVYGGLYWQIDTADGQSRSRSLWDGVLETGKGTGPSFTRISGPQGEDLLARSQQIALPAALGGGAARVVVAMDAASIDAAGQEFIRDMLPYLLVLELVLIAAGVAQIYLGLRPLQALRTRVGHLRRGKAARMGAGWPSEVQPLAAEVDALLDQHEQEVRLAQHRASDLAHGLKTPLQALLGEAARLDASGQGQAARSINDLVARMRRQVDFELMRTRAQRGTSDLRKVAQGVLSVLARVPEAETLVLENTIPADLTVALPPEELAELLGAITENAVRHAAAEVLLQAKAVGDQIAITICDDGPGLPDDQRERLLSRGARLDESGEGSGLGLAIAQSIIARRGGRLDLSNRPGGGLSVRLTLPIRQSR</sequence>
<comment type="catalytic activity">
    <reaction evidence="1">
        <text>ATP + protein L-histidine = ADP + protein N-phospho-L-histidine.</text>
        <dbReference type="EC" id="2.7.13.3"/>
    </reaction>
</comment>
<evidence type="ECO:0000256" key="7">
    <source>
        <dbReference type="ARBA" id="ARBA00022777"/>
    </source>
</evidence>
<dbReference type="Gene3D" id="3.30.565.10">
    <property type="entry name" value="Histidine kinase-like ATPase, C-terminal domain"/>
    <property type="match status" value="1"/>
</dbReference>
<dbReference type="PANTHER" id="PTHR45436">
    <property type="entry name" value="SENSOR HISTIDINE KINASE YKOH"/>
    <property type="match status" value="1"/>
</dbReference>
<gene>
    <name evidence="12" type="ordered locus">KVU_PA0209</name>
</gene>
<feature type="domain" description="Histidine kinase" evidence="11">
    <location>
        <begin position="242"/>
        <end position="440"/>
    </location>
</feature>
<dbReference type="PROSITE" id="PS50109">
    <property type="entry name" value="HIS_KIN"/>
    <property type="match status" value="1"/>
</dbReference>
<dbReference type="InterPro" id="IPR050428">
    <property type="entry name" value="TCS_sensor_his_kinase"/>
</dbReference>
<dbReference type="RefSeq" id="WP_013368556.1">
    <property type="nucleotide sequence ID" value="NC_017386.1"/>
</dbReference>
<comment type="subcellular location">
    <subcellularLocation>
        <location evidence="2">Membrane</location>
    </subcellularLocation>
</comment>
<evidence type="ECO:0000256" key="8">
    <source>
        <dbReference type="ARBA" id="ARBA00022989"/>
    </source>
</evidence>
<evidence type="ECO:0000256" key="4">
    <source>
        <dbReference type="ARBA" id="ARBA00022553"/>
    </source>
</evidence>
<dbReference type="SUPFAM" id="SSF47384">
    <property type="entry name" value="Homodimeric domain of signal transducing histidine kinase"/>
    <property type="match status" value="1"/>
</dbReference>
<dbReference type="PANTHER" id="PTHR45436:SF5">
    <property type="entry name" value="SENSOR HISTIDINE KINASE TRCS"/>
    <property type="match status" value="1"/>
</dbReference>
<evidence type="ECO:0000256" key="2">
    <source>
        <dbReference type="ARBA" id="ARBA00004370"/>
    </source>
</evidence>
<name>F9YB74_KETVW</name>
<dbReference type="InterPro" id="IPR004358">
    <property type="entry name" value="Sig_transdc_His_kin-like_C"/>
</dbReference>
<dbReference type="EC" id="2.7.13.3" evidence="3"/>